<sequence>MDTPPTDSPAAPDGVSPDVFERELAAEQAHVDLVYARLAEATRSARQVANQGRALYQSDRQTVVREEDGTGLFERDVFAFQAARRLATLDAEHEGLVFGRLDRTDDEIRYVGRIGVRDADYEPLVIDWRAPAAEPFYRATPANPMEVVRRRVLRCRGVRVVGIEDDLIDSEAADDDLVVIGDGALLAALSRARGHTMRDIVATIQAEQDEAIRAPYQGVTLITGGPGTGKTVVALHRAAYLLYSNRRRFESGGVLVVGPSRLFMNYIERVLPSLGEEAVTLRSVGSVASDVVDLTGERHDSAEVERIKGGLAMVDVLARLVARPPTGSPTELRLLVKGEPITLRAEQLSRIRREVLAHNRVNTGRAAAETALLTALWRAKPADVDLDREAFDDLVTDLAAYKMFCHAWWPHLSPTDALARLADPATAAELTAGLLDPADAALLAQSLREADLARGGEPSVADGALLDELADRLGPLPEVEEEAPLFLEDGRQVEEVVTTLDRMAPIREADPFADPYTTYAHVLVDEAQDISPMQWRMLRRRGQRASWTIVGDLAQSSWPDPEEARRAIEQTIGSAPRREFRMSTNYRSPAEVFTLASQVVTAVYPTADLPTAVRSTGIDPLLRVAPAPDRLAEEVLAATREVLGQVEGTVGVIAAPDRARGLSELLADELDGEDATRATVVLPLQAKGLEYDAVVVVDPDEIVATSPGGVRVLYVALTRPTQRLVTVDANPGAAWRRSLGSPATG</sequence>
<proteinExistence type="predicted"/>
<dbReference type="AlphaFoldDB" id="A0A7W3ISB8"/>
<feature type="binding site" evidence="5">
    <location>
        <begin position="224"/>
        <end position="231"/>
    </location>
    <ligand>
        <name>ATP</name>
        <dbReference type="ChEBI" id="CHEBI:30616"/>
    </ligand>
</feature>
<dbReference type="PANTHER" id="PTHR11070">
    <property type="entry name" value="UVRD / RECB / PCRA DNA HELICASE FAMILY MEMBER"/>
    <property type="match status" value="1"/>
</dbReference>
<protein>
    <submittedName>
        <fullName evidence="7">DNA helicase IV</fullName>
    </submittedName>
</protein>
<evidence type="ECO:0000259" key="6">
    <source>
        <dbReference type="PROSITE" id="PS51198"/>
    </source>
</evidence>
<evidence type="ECO:0000256" key="3">
    <source>
        <dbReference type="ARBA" id="ARBA00022806"/>
    </source>
</evidence>
<dbReference type="Proteomes" id="UP000523079">
    <property type="component" value="Unassembled WGS sequence"/>
</dbReference>
<dbReference type="InterPro" id="IPR027417">
    <property type="entry name" value="P-loop_NTPase"/>
</dbReference>
<dbReference type="Gene3D" id="3.40.50.300">
    <property type="entry name" value="P-loop containing nucleotide triphosphate hydrolases"/>
    <property type="match status" value="3"/>
</dbReference>
<dbReference type="PANTHER" id="PTHR11070:SF45">
    <property type="entry name" value="DNA 3'-5' HELICASE"/>
    <property type="match status" value="1"/>
</dbReference>
<dbReference type="GO" id="GO:0043138">
    <property type="term" value="F:3'-5' DNA helicase activity"/>
    <property type="evidence" value="ECO:0007669"/>
    <property type="project" value="TreeGrafter"/>
</dbReference>
<keyword evidence="1 5" id="KW-0547">Nucleotide-binding</keyword>
<dbReference type="SUPFAM" id="SSF52540">
    <property type="entry name" value="P-loop containing nucleoside triphosphate hydrolases"/>
    <property type="match status" value="1"/>
</dbReference>
<keyword evidence="4 5" id="KW-0067">ATP-binding</keyword>
<dbReference type="GO" id="GO:0005524">
    <property type="term" value="F:ATP binding"/>
    <property type="evidence" value="ECO:0007669"/>
    <property type="project" value="UniProtKB-UniRule"/>
</dbReference>
<feature type="domain" description="UvrD-like helicase ATP-binding" evidence="6">
    <location>
        <begin position="203"/>
        <end position="589"/>
    </location>
</feature>
<dbReference type="EMBL" id="JACGWT010000003">
    <property type="protein sequence ID" value="MBA8794329.1"/>
    <property type="molecule type" value="Genomic_DNA"/>
</dbReference>
<keyword evidence="8" id="KW-1185">Reference proteome</keyword>
<dbReference type="GO" id="GO:0016787">
    <property type="term" value="F:hydrolase activity"/>
    <property type="evidence" value="ECO:0007669"/>
    <property type="project" value="UniProtKB-UniRule"/>
</dbReference>
<dbReference type="RefSeq" id="WP_182559930.1">
    <property type="nucleotide sequence ID" value="NZ_JACGWT010000003.1"/>
</dbReference>
<dbReference type="PROSITE" id="PS51198">
    <property type="entry name" value="UVRD_HELICASE_ATP_BIND"/>
    <property type="match status" value="1"/>
</dbReference>
<dbReference type="InterPro" id="IPR000212">
    <property type="entry name" value="DNA_helicase_UvrD/REP"/>
</dbReference>
<reference evidence="7 8" key="1">
    <citation type="submission" date="2020-07" db="EMBL/GenBank/DDBJ databases">
        <title>Sequencing the genomes of 1000 actinobacteria strains.</title>
        <authorList>
            <person name="Klenk H.-P."/>
        </authorList>
    </citation>
    <scope>NUCLEOTIDE SEQUENCE [LARGE SCALE GENOMIC DNA]</scope>
    <source>
        <strain evidence="7 8">DSM 100723</strain>
    </source>
</reference>
<dbReference type="GO" id="GO:0005829">
    <property type="term" value="C:cytosol"/>
    <property type="evidence" value="ECO:0007669"/>
    <property type="project" value="TreeGrafter"/>
</dbReference>
<gene>
    <name evidence="7" type="ORF">FHX74_001948</name>
</gene>
<evidence type="ECO:0000256" key="4">
    <source>
        <dbReference type="ARBA" id="ARBA00022840"/>
    </source>
</evidence>
<keyword evidence="3 5" id="KW-0347">Helicase</keyword>
<organism evidence="7 8">
    <name type="scientific">Microlunatus kandeliicorticis</name>
    <dbReference type="NCBI Taxonomy" id="1759536"/>
    <lineage>
        <taxon>Bacteria</taxon>
        <taxon>Bacillati</taxon>
        <taxon>Actinomycetota</taxon>
        <taxon>Actinomycetes</taxon>
        <taxon>Propionibacteriales</taxon>
        <taxon>Propionibacteriaceae</taxon>
        <taxon>Microlunatus</taxon>
    </lineage>
</organism>
<evidence type="ECO:0000256" key="5">
    <source>
        <dbReference type="PROSITE-ProRule" id="PRU00560"/>
    </source>
</evidence>
<evidence type="ECO:0000256" key="2">
    <source>
        <dbReference type="ARBA" id="ARBA00022801"/>
    </source>
</evidence>
<dbReference type="GO" id="GO:0000725">
    <property type="term" value="P:recombinational repair"/>
    <property type="evidence" value="ECO:0007669"/>
    <property type="project" value="TreeGrafter"/>
</dbReference>
<comment type="caution">
    <text evidence="7">The sequence shown here is derived from an EMBL/GenBank/DDBJ whole genome shotgun (WGS) entry which is preliminary data.</text>
</comment>
<evidence type="ECO:0000313" key="7">
    <source>
        <dbReference type="EMBL" id="MBA8794329.1"/>
    </source>
</evidence>
<evidence type="ECO:0000256" key="1">
    <source>
        <dbReference type="ARBA" id="ARBA00022741"/>
    </source>
</evidence>
<dbReference type="InterPro" id="IPR014016">
    <property type="entry name" value="UvrD-like_ATP-bd"/>
</dbReference>
<keyword evidence="2 5" id="KW-0378">Hydrolase</keyword>
<dbReference type="Pfam" id="PF13245">
    <property type="entry name" value="AAA_19"/>
    <property type="match status" value="1"/>
</dbReference>
<dbReference type="GO" id="GO:0003677">
    <property type="term" value="F:DNA binding"/>
    <property type="evidence" value="ECO:0007669"/>
    <property type="project" value="InterPro"/>
</dbReference>
<name>A0A7W3ISB8_9ACTN</name>
<evidence type="ECO:0000313" key="8">
    <source>
        <dbReference type="Proteomes" id="UP000523079"/>
    </source>
</evidence>
<accession>A0A7W3ISB8</accession>